<dbReference type="GO" id="GO:0016787">
    <property type="term" value="F:hydrolase activity"/>
    <property type="evidence" value="ECO:0007669"/>
    <property type="project" value="UniProtKB-KW"/>
</dbReference>
<gene>
    <name evidence="12" type="ORF">L0M14_22295</name>
</gene>
<evidence type="ECO:0000256" key="5">
    <source>
        <dbReference type="ARBA" id="ARBA00022605"/>
    </source>
</evidence>
<evidence type="ECO:0000313" key="13">
    <source>
        <dbReference type="Proteomes" id="UP001649230"/>
    </source>
</evidence>
<evidence type="ECO:0000256" key="2">
    <source>
        <dbReference type="ARBA" id="ARBA00005135"/>
    </source>
</evidence>
<dbReference type="Pfam" id="PF06888">
    <property type="entry name" value="Put_Phosphatase"/>
    <property type="match status" value="1"/>
</dbReference>
<dbReference type="InterPro" id="IPR036412">
    <property type="entry name" value="HAD-like_sf"/>
</dbReference>
<evidence type="ECO:0000256" key="6">
    <source>
        <dbReference type="ARBA" id="ARBA00022723"/>
    </source>
</evidence>
<dbReference type="Gene3D" id="3.90.1470.20">
    <property type="match status" value="1"/>
</dbReference>
<dbReference type="Gene3D" id="3.40.50.1000">
    <property type="entry name" value="HAD superfamily/HAD-like"/>
    <property type="match status" value="1"/>
</dbReference>
<comment type="catalytic activity">
    <reaction evidence="10">
        <text>O-phospho-L-serine + H2O = L-serine + phosphate</text>
        <dbReference type="Rhea" id="RHEA:21208"/>
        <dbReference type="ChEBI" id="CHEBI:15377"/>
        <dbReference type="ChEBI" id="CHEBI:33384"/>
        <dbReference type="ChEBI" id="CHEBI:43474"/>
        <dbReference type="ChEBI" id="CHEBI:57524"/>
        <dbReference type="EC" id="3.1.3.3"/>
    </reaction>
</comment>
<keyword evidence="6" id="KW-0479">Metal-binding</keyword>
<comment type="similarity">
    <text evidence="3">Belongs to the HAD-like hydrolase superfamily. SerB family.</text>
</comment>
<dbReference type="NCBIfam" id="TIGR01489">
    <property type="entry name" value="DKMTPPase-SF"/>
    <property type="match status" value="1"/>
</dbReference>
<comment type="catalytic activity">
    <reaction evidence="11">
        <text>O-phospho-D-serine + H2O = D-serine + phosphate</text>
        <dbReference type="Rhea" id="RHEA:24873"/>
        <dbReference type="ChEBI" id="CHEBI:15377"/>
        <dbReference type="ChEBI" id="CHEBI:35247"/>
        <dbReference type="ChEBI" id="CHEBI:43474"/>
        <dbReference type="ChEBI" id="CHEBI:58680"/>
        <dbReference type="EC" id="3.1.3.3"/>
    </reaction>
</comment>
<keyword evidence="5" id="KW-0028">Amino-acid biosynthesis</keyword>
<dbReference type="PANTHER" id="PTHR43344">
    <property type="entry name" value="PHOSPHOSERINE PHOSPHATASE"/>
    <property type="match status" value="1"/>
</dbReference>
<evidence type="ECO:0000256" key="9">
    <source>
        <dbReference type="ARBA" id="ARBA00023299"/>
    </source>
</evidence>
<evidence type="ECO:0000256" key="7">
    <source>
        <dbReference type="ARBA" id="ARBA00022801"/>
    </source>
</evidence>
<evidence type="ECO:0000256" key="11">
    <source>
        <dbReference type="ARBA" id="ARBA00048523"/>
    </source>
</evidence>
<evidence type="ECO:0000256" key="3">
    <source>
        <dbReference type="ARBA" id="ARBA00009184"/>
    </source>
</evidence>
<dbReference type="EMBL" id="CP090978">
    <property type="protein sequence ID" value="UJF32400.1"/>
    <property type="molecule type" value="Genomic_DNA"/>
</dbReference>
<sequence>MNKIAVVTDFDGTLMEQDVGSTIMKQLGVEQESQLIEVLARFKRKEIGSYTWIEASTPLLEGKREQVDRLIEDKELRDGALDFLSFCKGEQVPVTILSDGLIYYIERILDRLQVEAEQVISNPITYSDNGELRYGLQNDNAACKWCGCCKASVVRKLKQDGWSIIYIGDGGSDYYGSAFADWIFARSSLVRYLTEEGTEFYPFQTFWDVLEVVQRNWNDFLAGTAPRRLNVRVPAACSFPDDET</sequence>
<evidence type="ECO:0000256" key="4">
    <source>
        <dbReference type="ARBA" id="ARBA00012640"/>
    </source>
</evidence>
<evidence type="ECO:0000256" key="8">
    <source>
        <dbReference type="ARBA" id="ARBA00022842"/>
    </source>
</evidence>
<keyword evidence="13" id="KW-1185">Reference proteome</keyword>
<dbReference type="PANTHER" id="PTHR43344:SF2">
    <property type="entry name" value="PHOSPHOSERINE PHOSPHATASE"/>
    <property type="match status" value="1"/>
</dbReference>
<evidence type="ECO:0000256" key="1">
    <source>
        <dbReference type="ARBA" id="ARBA00001946"/>
    </source>
</evidence>
<organism evidence="12 13">
    <name type="scientific">Paenibacillus hexagrammi</name>
    <dbReference type="NCBI Taxonomy" id="2908839"/>
    <lineage>
        <taxon>Bacteria</taxon>
        <taxon>Bacillati</taxon>
        <taxon>Bacillota</taxon>
        <taxon>Bacilli</taxon>
        <taxon>Bacillales</taxon>
        <taxon>Paenibacillaceae</taxon>
        <taxon>Paenibacillus</taxon>
    </lineage>
</organism>
<proteinExistence type="inferred from homology"/>
<evidence type="ECO:0000313" key="12">
    <source>
        <dbReference type="EMBL" id="UJF32400.1"/>
    </source>
</evidence>
<accession>A0ABY3SG23</accession>
<dbReference type="Proteomes" id="UP001649230">
    <property type="component" value="Chromosome"/>
</dbReference>
<dbReference type="InterPro" id="IPR050582">
    <property type="entry name" value="HAD-like_SerB"/>
</dbReference>
<dbReference type="SUPFAM" id="SSF56784">
    <property type="entry name" value="HAD-like"/>
    <property type="match status" value="1"/>
</dbReference>
<name>A0ABY3SG23_9BACL</name>
<dbReference type="NCBIfam" id="TIGR01488">
    <property type="entry name" value="HAD-SF-IB"/>
    <property type="match status" value="1"/>
</dbReference>
<keyword evidence="7 12" id="KW-0378">Hydrolase</keyword>
<comment type="pathway">
    <text evidence="2">Amino-acid biosynthesis; L-serine biosynthesis; L-serine from 3-phospho-D-glycerate: step 3/3.</text>
</comment>
<dbReference type="InterPro" id="IPR023214">
    <property type="entry name" value="HAD_sf"/>
</dbReference>
<dbReference type="InterPro" id="IPR016965">
    <property type="entry name" value="Pase_PHOSPHO-typ"/>
</dbReference>
<dbReference type="EC" id="3.1.3.3" evidence="4"/>
<reference evidence="12 13" key="1">
    <citation type="journal article" date="2024" name="Int. J. Syst. Evol. Microbiol.">
        <title>Paenibacillus hexagrammi sp. nov., a novel bacterium isolated from the gut content of Hexagrammos agrammus.</title>
        <authorList>
            <person name="Jung H.K."/>
            <person name="Kim D.G."/>
            <person name="Zin H."/>
            <person name="Park J."/>
            <person name="Jung H."/>
            <person name="Kim Y.O."/>
            <person name="Kong H.J."/>
            <person name="Kim J.W."/>
            <person name="Kim Y.S."/>
        </authorList>
    </citation>
    <scope>NUCLEOTIDE SEQUENCE [LARGE SCALE GENOMIC DNA]</scope>
    <source>
        <strain evidence="12 13">YPD9-1</strain>
    </source>
</reference>
<protein>
    <recommendedName>
        <fullName evidence="4">phosphoserine phosphatase</fullName>
        <ecNumber evidence="4">3.1.3.3</ecNumber>
    </recommendedName>
</protein>
<keyword evidence="9" id="KW-0718">Serine biosynthesis</keyword>
<comment type="cofactor">
    <cofactor evidence="1">
        <name>Mg(2+)</name>
        <dbReference type="ChEBI" id="CHEBI:18420"/>
    </cofactor>
</comment>
<evidence type="ECO:0000256" key="10">
    <source>
        <dbReference type="ARBA" id="ARBA00048138"/>
    </source>
</evidence>
<dbReference type="InterPro" id="IPR006384">
    <property type="entry name" value="HAD_hydro_PyrdxlP_Pase-like"/>
</dbReference>
<keyword evidence="8" id="KW-0460">Magnesium</keyword>
<dbReference type="RefSeq" id="WP_235118744.1">
    <property type="nucleotide sequence ID" value="NZ_CP090978.1"/>
</dbReference>